<name>A0YC19_9GAMM</name>
<dbReference type="STRING" id="247633.GP2143_07309"/>
<evidence type="ECO:0000256" key="6">
    <source>
        <dbReference type="ARBA" id="ARBA00022989"/>
    </source>
</evidence>
<dbReference type="Gene3D" id="1.10.3470.10">
    <property type="entry name" value="ABC transporter involved in vitamin B12 uptake, BtuC"/>
    <property type="match status" value="1"/>
</dbReference>
<dbReference type="GO" id="GO:0005886">
    <property type="term" value="C:plasma membrane"/>
    <property type="evidence" value="ECO:0007669"/>
    <property type="project" value="UniProtKB-SubCell"/>
</dbReference>
<sequence length="345" mass="35733">MKVLNTRLITPRLCGLLLLIALPMVSLLGLMTGPVFISLADILSITLSGNGGNSQEKLIIEIIRLPRVILSLLVGSLLATCGALLQGLFRNPLADPALIGVSAGASVGASLVIVFGSMLTANGLLLGLSAISVGAFAGAIITSVIIFRLATSPQGTSVATMLLAGIAISALAGAATNTLSYLADNDMLRRISLWQMGNLQGASWDRVGLCAVTAGFLGLLIPREARALNAILLGESEARHLGVNVEWLKRRLIIYSALGVAISVAVAGVIAFVGLMVPHVIRLLVGPDHRALLPLSALAGAILLVAADALARVVIPPAELPVGVVTALLGAPFFLWLLVVQRRRT</sequence>
<dbReference type="FunFam" id="1.10.3470.10:FF:000001">
    <property type="entry name" value="Vitamin B12 ABC transporter permease BtuC"/>
    <property type="match status" value="1"/>
</dbReference>
<keyword evidence="7 8" id="KW-0472">Membrane</keyword>
<dbReference type="InterPro" id="IPR037294">
    <property type="entry name" value="ABC_BtuC-like"/>
</dbReference>
<dbReference type="AlphaFoldDB" id="A0YC19"/>
<dbReference type="SUPFAM" id="SSF81345">
    <property type="entry name" value="ABC transporter involved in vitamin B12 uptake, BtuC"/>
    <property type="match status" value="1"/>
</dbReference>
<dbReference type="Pfam" id="PF01032">
    <property type="entry name" value="FecCD"/>
    <property type="match status" value="1"/>
</dbReference>
<keyword evidence="10" id="KW-1185">Reference proteome</keyword>
<gene>
    <name evidence="9" type="ORF">GP2143_07309</name>
</gene>
<evidence type="ECO:0000256" key="5">
    <source>
        <dbReference type="ARBA" id="ARBA00022692"/>
    </source>
</evidence>
<feature type="transmembrane region" description="Helical" evidence="8">
    <location>
        <begin position="159"/>
        <end position="183"/>
    </location>
</feature>
<protein>
    <submittedName>
        <fullName evidence="9">Hemin ABC transporter, permease protein</fullName>
    </submittedName>
</protein>
<feature type="transmembrane region" description="Helical" evidence="8">
    <location>
        <begin position="124"/>
        <end position="147"/>
    </location>
</feature>
<feature type="transmembrane region" description="Helical" evidence="8">
    <location>
        <begin position="252"/>
        <end position="280"/>
    </location>
</feature>
<keyword evidence="4" id="KW-1003">Cell membrane</keyword>
<accession>A0YC19</accession>
<evidence type="ECO:0000256" key="3">
    <source>
        <dbReference type="ARBA" id="ARBA00022448"/>
    </source>
</evidence>
<dbReference type="CDD" id="cd06550">
    <property type="entry name" value="TM_ABC_iron-siderophores_like"/>
    <property type="match status" value="1"/>
</dbReference>
<organism evidence="9 10">
    <name type="scientific">marine gamma proteobacterium HTCC2143</name>
    <dbReference type="NCBI Taxonomy" id="247633"/>
    <lineage>
        <taxon>Bacteria</taxon>
        <taxon>Pseudomonadati</taxon>
        <taxon>Pseudomonadota</taxon>
        <taxon>Gammaproteobacteria</taxon>
        <taxon>Cellvibrionales</taxon>
        <taxon>Spongiibacteraceae</taxon>
        <taxon>BD1-7 clade</taxon>
    </lineage>
</organism>
<feature type="transmembrane region" description="Helical" evidence="8">
    <location>
        <begin position="97"/>
        <end position="118"/>
    </location>
</feature>
<feature type="transmembrane region" description="Helical" evidence="8">
    <location>
        <begin position="320"/>
        <end position="340"/>
    </location>
</feature>
<comment type="similarity">
    <text evidence="2">Belongs to the binding-protein-dependent transport system permease family. FecCD subfamily.</text>
</comment>
<proteinExistence type="inferred from homology"/>
<dbReference type="PANTHER" id="PTHR30472">
    <property type="entry name" value="FERRIC ENTEROBACTIN TRANSPORT SYSTEM PERMEASE PROTEIN"/>
    <property type="match status" value="1"/>
</dbReference>
<feature type="transmembrane region" description="Helical" evidence="8">
    <location>
        <begin position="64"/>
        <end position="85"/>
    </location>
</feature>
<evidence type="ECO:0000313" key="10">
    <source>
        <dbReference type="Proteomes" id="UP000004931"/>
    </source>
</evidence>
<evidence type="ECO:0000256" key="8">
    <source>
        <dbReference type="SAM" id="Phobius"/>
    </source>
</evidence>
<dbReference type="Proteomes" id="UP000004931">
    <property type="component" value="Unassembled WGS sequence"/>
</dbReference>
<dbReference type="EMBL" id="AAVT01000003">
    <property type="protein sequence ID" value="EAW31338.1"/>
    <property type="molecule type" value="Genomic_DNA"/>
</dbReference>
<reference evidence="9 10" key="1">
    <citation type="journal article" date="2010" name="J. Bacteriol.">
        <title>Genome sequence of the oligotrophic marine Gammaproteobacterium HTCC2143, isolated from the Oregon Coast.</title>
        <authorList>
            <person name="Oh H.M."/>
            <person name="Kang I."/>
            <person name="Ferriera S."/>
            <person name="Giovannoni S.J."/>
            <person name="Cho J.C."/>
        </authorList>
    </citation>
    <scope>NUCLEOTIDE SEQUENCE [LARGE SCALE GENOMIC DNA]</scope>
    <source>
        <strain evidence="9 10">HTCC2143</strain>
    </source>
</reference>
<dbReference type="eggNOG" id="COG0609">
    <property type="taxonomic scope" value="Bacteria"/>
</dbReference>
<dbReference type="GO" id="GO:0022857">
    <property type="term" value="F:transmembrane transporter activity"/>
    <property type="evidence" value="ECO:0007669"/>
    <property type="project" value="InterPro"/>
</dbReference>
<comment type="subcellular location">
    <subcellularLocation>
        <location evidence="1">Cell membrane</location>
        <topology evidence="1">Multi-pass membrane protein</topology>
    </subcellularLocation>
</comment>
<dbReference type="GO" id="GO:0033214">
    <property type="term" value="P:siderophore-iron import into cell"/>
    <property type="evidence" value="ECO:0007669"/>
    <property type="project" value="TreeGrafter"/>
</dbReference>
<dbReference type="PANTHER" id="PTHR30472:SF25">
    <property type="entry name" value="ABC TRANSPORTER PERMEASE PROTEIN MJ0876-RELATED"/>
    <property type="match status" value="1"/>
</dbReference>
<keyword evidence="6 8" id="KW-1133">Transmembrane helix</keyword>
<keyword evidence="3" id="KW-0813">Transport</keyword>
<evidence type="ECO:0000256" key="2">
    <source>
        <dbReference type="ARBA" id="ARBA00007935"/>
    </source>
</evidence>
<dbReference type="InterPro" id="IPR000522">
    <property type="entry name" value="ABC_transptr_permease_BtuC"/>
</dbReference>
<evidence type="ECO:0000256" key="1">
    <source>
        <dbReference type="ARBA" id="ARBA00004651"/>
    </source>
</evidence>
<evidence type="ECO:0000256" key="4">
    <source>
        <dbReference type="ARBA" id="ARBA00022475"/>
    </source>
</evidence>
<evidence type="ECO:0000256" key="7">
    <source>
        <dbReference type="ARBA" id="ARBA00023136"/>
    </source>
</evidence>
<evidence type="ECO:0000313" key="9">
    <source>
        <dbReference type="EMBL" id="EAW31338.1"/>
    </source>
</evidence>
<keyword evidence="5 8" id="KW-0812">Transmembrane</keyword>
<comment type="caution">
    <text evidence="9">The sequence shown here is derived from an EMBL/GenBank/DDBJ whole genome shotgun (WGS) entry which is preliminary data.</text>
</comment>